<evidence type="ECO:0000256" key="1">
    <source>
        <dbReference type="SAM" id="MobiDB-lite"/>
    </source>
</evidence>
<proteinExistence type="predicted"/>
<feature type="domain" description="Replication initiator A N-terminal" evidence="2">
    <location>
        <begin position="22"/>
        <end position="77"/>
    </location>
</feature>
<feature type="region of interest" description="Disordered" evidence="1">
    <location>
        <begin position="251"/>
        <end position="270"/>
    </location>
</feature>
<dbReference type="AlphaFoldDB" id="A0AA44BCU4"/>
<accession>A0AA44BCU4</accession>
<name>A0AA44BCU4_9CLOT</name>
<evidence type="ECO:0000313" key="4">
    <source>
        <dbReference type="Proteomes" id="UP000449710"/>
    </source>
</evidence>
<dbReference type="RefSeq" id="WP_160718714.1">
    <property type="nucleotide sequence ID" value="NZ_SUMG01000002.1"/>
</dbReference>
<organism evidence="3 4">
    <name type="scientific">Isachenkonia alkalipeptolytica</name>
    <dbReference type="NCBI Taxonomy" id="2565777"/>
    <lineage>
        <taxon>Bacteria</taxon>
        <taxon>Bacillati</taxon>
        <taxon>Bacillota</taxon>
        <taxon>Clostridia</taxon>
        <taxon>Eubacteriales</taxon>
        <taxon>Clostridiaceae</taxon>
        <taxon>Isachenkonia</taxon>
    </lineage>
</organism>
<feature type="region of interest" description="Disordered" evidence="1">
    <location>
        <begin position="140"/>
        <end position="244"/>
    </location>
</feature>
<feature type="compositionally biased region" description="Low complexity" evidence="1">
    <location>
        <begin position="229"/>
        <end position="238"/>
    </location>
</feature>
<evidence type="ECO:0000313" key="3">
    <source>
        <dbReference type="EMBL" id="NBG87372.1"/>
    </source>
</evidence>
<feature type="compositionally biased region" description="Polar residues" evidence="1">
    <location>
        <begin position="157"/>
        <end position="182"/>
    </location>
</feature>
<sequence length="383" mass="43864">MSKGKNSIESRLYSVEDRSSIQFYQLSKEIINHEKYRELSFGAKVLYAIFFDRLQLSMINNWRDNQGRYYLQYKVKPTQGDLRAFHEKPQSERSLTEVMNANSKTVGKYKKELKDAELLMEVKEGLGRVSRLYLAKPETEELAPAAPEANTPLLEDNMSSPQTISEHTGEGNMSPQTTQSLHLSEGDMPPQTTQRLHPEGDILPSQKTQKVLLREEIISPQKGRKLPPNNTDLSNTDLSDTDFNDIYRSTEERRKEKEHPQSHLHKSPEEVHQALMETYGKELLREGIAIIETKPVSTFGYGKYLTKVLEDLSGRRESQGLYKAAANVPRVPSPSHKTQPSYHLKESRYKNMSEEELNAKLQRKSAALKKEQSFTDCSFSQLL</sequence>
<comment type="caution">
    <text evidence="3">The sequence shown here is derived from an EMBL/GenBank/DDBJ whole genome shotgun (WGS) entry which is preliminary data.</text>
</comment>
<dbReference type="Proteomes" id="UP000449710">
    <property type="component" value="Unassembled WGS sequence"/>
</dbReference>
<protein>
    <recommendedName>
        <fullName evidence="2">Replication initiator A N-terminal domain-containing protein</fullName>
    </recommendedName>
</protein>
<gene>
    <name evidence="3" type="ORF">ISALK_02540</name>
</gene>
<feature type="compositionally biased region" description="Low complexity" evidence="1">
    <location>
        <begin position="142"/>
        <end position="155"/>
    </location>
</feature>
<dbReference type="Pfam" id="PF06970">
    <property type="entry name" value="RepA_N"/>
    <property type="match status" value="1"/>
</dbReference>
<keyword evidence="4" id="KW-1185">Reference proteome</keyword>
<feature type="region of interest" description="Disordered" evidence="1">
    <location>
        <begin position="325"/>
        <end position="351"/>
    </location>
</feature>
<dbReference type="EMBL" id="SUMG01000002">
    <property type="protein sequence ID" value="NBG87372.1"/>
    <property type="molecule type" value="Genomic_DNA"/>
</dbReference>
<reference evidence="3 4" key="1">
    <citation type="submission" date="2019-04" db="EMBL/GenBank/DDBJ databases">
        <title>Isachenkonia alkalipeptolytica gen. nov. sp. nov. a new anaerobic, alkiliphilic organothrophic bacterium capable to reduce synthesized ferrihydrite isolated from a soda lake.</title>
        <authorList>
            <person name="Toshchakov S.V."/>
            <person name="Zavarzina D.G."/>
            <person name="Zhilina T.N."/>
            <person name="Kostrikina N.A."/>
            <person name="Kublanov I.V."/>
        </authorList>
    </citation>
    <scope>NUCLEOTIDE SEQUENCE [LARGE SCALE GENOMIC DNA]</scope>
    <source>
        <strain evidence="3 4">Z-1701</strain>
    </source>
</reference>
<dbReference type="InterPro" id="IPR010724">
    <property type="entry name" value="RepA_N"/>
</dbReference>
<evidence type="ECO:0000259" key="2">
    <source>
        <dbReference type="Pfam" id="PF06970"/>
    </source>
</evidence>